<evidence type="ECO:0000256" key="1">
    <source>
        <dbReference type="SAM" id="MobiDB-lite"/>
    </source>
</evidence>
<sequence length="457" mass="51410">MAEDTSSSRKKAAPEKDDAPDADTSERSEATTTENDAKARARAERKAAIAAENAELTEEERQERARERTRARPMPRVVVRPMAQKAKTRKRHFGLILSFFLIVALPVAAVTWYVFERAADKYASDVGFTVRQEDDGGGMALTGLAQFAGAAGVSGALDSDILYEFIQSQELVRRVNESLDLWTHFSQHYEQDPLFALKPGGTIEDLHDFWGRVVHVDFDSNTGLIGLEVQAFSADFAQSLADQILQESQALVNDLNAQARADMLQAAEEDLATSVERLKTAREALVRFRTRTQIVDPEADIQNRMGVQNSLQQQLAQALIDYDLLVQQASQEDQRVVQAQRRIDVIRERLREERQNFASDQSYEGVEGYPTLIAEYESLAVDREFAEETYRAALAQRDAAVANATRQSRYLATYVLPTLPETAEYPRHGQIIFMATLFLTLGWALFVLMYYSIRDRG</sequence>
<keyword evidence="3" id="KW-0762">Sugar transport</keyword>
<dbReference type="PANTHER" id="PTHR32309:SF13">
    <property type="entry name" value="FERRIC ENTEROBACTIN TRANSPORT PROTEIN FEPE"/>
    <property type="match status" value="1"/>
</dbReference>
<keyword evidence="4" id="KW-1185">Reference proteome</keyword>
<feature type="compositionally biased region" description="Basic and acidic residues" evidence="1">
    <location>
        <begin position="12"/>
        <end position="47"/>
    </location>
</feature>
<name>A0ABS6T4R1_9RHOB</name>
<gene>
    <name evidence="3" type="ORF">KJP28_14705</name>
</gene>
<comment type="caution">
    <text evidence="3">The sequence shown here is derived from an EMBL/GenBank/DDBJ whole genome shotgun (WGS) entry which is preliminary data.</text>
</comment>
<feature type="transmembrane region" description="Helical" evidence="2">
    <location>
        <begin position="431"/>
        <end position="453"/>
    </location>
</feature>
<protein>
    <submittedName>
        <fullName evidence="3">Sugar transporter</fullName>
    </submittedName>
</protein>
<dbReference type="EMBL" id="JAHUZE010000003">
    <property type="protein sequence ID" value="MBV7380180.1"/>
    <property type="molecule type" value="Genomic_DNA"/>
</dbReference>
<accession>A0ABS6T4R1</accession>
<feature type="transmembrane region" description="Helical" evidence="2">
    <location>
        <begin position="93"/>
        <end position="115"/>
    </location>
</feature>
<evidence type="ECO:0000313" key="3">
    <source>
        <dbReference type="EMBL" id="MBV7380180.1"/>
    </source>
</evidence>
<keyword evidence="3" id="KW-0813">Transport</keyword>
<organism evidence="3 4">
    <name type="scientific">Maritimibacter dapengensis</name>
    <dbReference type="NCBI Taxonomy" id="2836868"/>
    <lineage>
        <taxon>Bacteria</taxon>
        <taxon>Pseudomonadati</taxon>
        <taxon>Pseudomonadota</taxon>
        <taxon>Alphaproteobacteria</taxon>
        <taxon>Rhodobacterales</taxon>
        <taxon>Roseobacteraceae</taxon>
        <taxon>Maritimibacter</taxon>
    </lineage>
</organism>
<keyword evidence="2" id="KW-0812">Transmembrane</keyword>
<reference evidence="3 4" key="1">
    <citation type="submission" date="2021-05" db="EMBL/GenBank/DDBJ databases">
        <title>Culturable bacteria isolated from Daya Bay.</title>
        <authorList>
            <person name="Zheng W."/>
            <person name="Yu S."/>
            <person name="Huang Y."/>
        </authorList>
    </citation>
    <scope>NUCLEOTIDE SEQUENCE [LARGE SCALE GENOMIC DNA]</scope>
    <source>
        <strain evidence="3 4">DP4N28-5</strain>
    </source>
</reference>
<proteinExistence type="predicted"/>
<feature type="region of interest" description="Disordered" evidence="1">
    <location>
        <begin position="1"/>
        <end position="70"/>
    </location>
</feature>
<dbReference type="RefSeq" id="WP_218393369.1">
    <property type="nucleotide sequence ID" value="NZ_JAHUZE010000003.1"/>
</dbReference>
<dbReference type="Proteomes" id="UP000756530">
    <property type="component" value="Unassembled WGS sequence"/>
</dbReference>
<dbReference type="InterPro" id="IPR050445">
    <property type="entry name" value="Bact_polysacc_biosynth/exp"/>
</dbReference>
<keyword evidence="2" id="KW-1133">Transmembrane helix</keyword>
<evidence type="ECO:0000256" key="2">
    <source>
        <dbReference type="SAM" id="Phobius"/>
    </source>
</evidence>
<feature type="compositionally biased region" description="Basic and acidic residues" evidence="1">
    <location>
        <begin position="59"/>
        <end position="70"/>
    </location>
</feature>
<keyword evidence="2" id="KW-0472">Membrane</keyword>
<evidence type="ECO:0000313" key="4">
    <source>
        <dbReference type="Proteomes" id="UP000756530"/>
    </source>
</evidence>
<dbReference type="PANTHER" id="PTHR32309">
    <property type="entry name" value="TYROSINE-PROTEIN KINASE"/>
    <property type="match status" value="1"/>
</dbReference>